<keyword evidence="2" id="KW-1185">Reference proteome</keyword>
<sequence length="346" mass="39644">MFVGYLGTYIALHDGEIVQRHLCSWFDKDEAHPLTQEELEARGYVRQYVANGRYVFQHAEKGCLSFAHDMSVTHVASPRKNEIFQEIDPSILPDPVAERPLNGGVERNIHQIGIGLGDPGEYPEIFRENRAQLIHLNSEYEYFYWSDGGFFDIKKFLLDYYSEEVYEYYQAIHPDYGAAKADLFRYLCLYAVGGVYVDLKSVIAAPLSTIIKPEDRFLVSQWWHGARQHPEVQHMTYGEYEQYYIICASGHPLMRRIIHQVMCLLRVYQPDMQGTGRHGTLVLTGPIMYSRMIEAYAHEGPVRHIHSLSNGVEYTTVGERGGHEQHTGRVHYSASISPIVQNPAAL</sequence>
<dbReference type="PANTHER" id="PTHR31834:SF1">
    <property type="entry name" value="INITIATION-SPECIFIC ALPHA-1,6-MANNOSYLTRANSFERASE"/>
    <property type="match status" value="1"/>
</dbReference>
<evidence type="ECO:0000313" key="1">
    <source>
        <dbReference type="EMBL" id="MCX5619426.1"/>
    </source>
</evidence>
<organism evidence="1 2">
    <name type="scientific">Bombella pollinis</name>
    <dbReference type="NCBI Taxonomy" id="2967337"/>
    <lineage>
        <taxon>Bacteria</taxon>
        <taxon>Pseudomonadati</taxon>
        <taxon>Pseudomonadota</taxon>
        <taxon>Alphaproteobacteria</taxon>
        <taxon>Acetobacterales</taxon>
        <taxon>Acetobacteraceae</taxon>
        <taxon>Bombella</taxon>
    </lineage>
</organism>
<evidence type="ECO:0008006" key="3">
    <source>
        <dbReference type="Google" id="ProtNLM"/>
    </source>
</evidence>
<evidence type="ECO:0000313" key="2">
    <source>
        <dbReference type="Proteomes" id="UP001165575"/>
    </source>
</evidence>
<gene>
    <name evidence="1" type="ORF">NQF89_03175</name>
</gene>
<comment type="caution">
    <text evidence="1">The sequence shown here is derived from an EMBL/GenBank/DDBJ whole genome shotgun (WGS) entry which is preliminary data.</text>
</comment>
<dbReference type="InterPro" id="IPR039367">
    <property type="entry name" value="Och1-like"/>
</dbReference>
<name>A0ABT3WKB9_9PROT</name>
<dbReference type="SUPFAM" id="SSF53448">
    <property type="entry name" value="Nucleotide-diphospho-sugar transferases"/>
    <property type="match status" value="1"/>
</dbReference>
<reference evidence="1 2" key="1">
    <citation type="submission" date="2022-07" db="EMBL/GenBank/DDBJ databases">
        <title>Bombella genomes.</title>
        <authorList>
            <person name="Harer L."/>
            <person name="Styblova S."/>
            <person name="Ehrmann M."/>
        </authorList>
    </citation>
    <scope>NUCLEOTIDE SEQUENCE [LARGE SCALE GENOMIC DNA]</scope>
    <source>
        <strain evidence="1 2">TMW 2.2556</strain>
    </source>
</reference>
<dbReference type="Gene3D" id="3.90.550.20">
    <property type="match status" value="1"/>
</dbReference>
<accession>A0ABT3WKB9</accession>
<dbReference type="Pfam" id="PF04488">
    <property type="entry name" value="Gly_transf_sug"/>
    <property type="match status" value="1"/>
</dbReference>
<dbReference type="InterPro" id="IPR029044">
    <property type="entry name" value="Nucleotide-diphossugar_trans"/>
</dbReference>
<dbReference type="InterPro" id="IPR007577">
    <property type="entry name" value="GlycoTrfase_DXD_sugar-bd_CS"/>
</dbReference>
<proteinExistence type="predicted"/>
<dbReference type="EMBL" id="JANIDX010000002">
    <property type="protein sequence ID" value="MCX5619426.1"/>
    <property type="molecule type" value="Genomic_DNA"/>
</dbReference>
<dbReference type="Proteomes" id="UP001165575">
    <property type="component" value="Unassembled WGS sequence"/>
</dbReference>
<protein>
    <recommendedName>
        <fullName evidence="3">Mannosyltransferase</fullName>
    </recommendedName>
</protein>
<dbReference type="PANTHER" id="PTHR31834">
    <property type="entry name" value="INITIATION-SPECIFIC ALPHA-1,6-MANNOSYLTRANSFERASE"/>
    <property type="match status" value="1"/>
</dbReference>
<dbReference type="RefSeq" id="WP_196424601.1">
    <property type="nucleotide sequence ID" value="NZ_JANIDX010000002.1"/>
</dbReference>